<dbReference type="SMART" id="SM00335">
    <property type="entry name" value="ANX"/>
    <property type="match status" value="4"/>
</dbReference>
<dbReference type="OrthoDB" id="37886at2759"/>
<dbReference type="Proteomes" id="UP000728185">
    <property type="component" value="Unassembled WGS sequence"/>
</dbReference>
<gene>
    <name evidence="13" type="ORF">FBUS_03386</name>
</gene>
<dbReference type="InterPro" id="IPR018252">
    <property type="entry name" value="Annexin_repeat_CS"/>
</dbReference>
<dbReference type="FunFam" id="1.10.220.10:FF:000003">
    <property type="entry name" value="Annexin"/>
    <property type="match status" value="1"/>
</dbReference>
<name>A0A8E0RSE5_9TREM</name>
<evidence type="ECO:0000256" key="9">
    <source>
        <dbReference type="ARBA" id="ARBA00060393"/>
    </source>
</evidence>
<evidence type="ECO:0000256" key="8">
    <source>
        <dbReference type="ARBA" id="ARBA00059330"/>
    </source>
</evidence>
<evidence type="ECO:0000256" key="7">
    <source>
        <dbReference type="ARBA" id="ARBA00023302"/>
    </source>
</evidence>
<dbReference type="PRINTS" id="PR00196">
    <property type="entry name" value="ANNEXIN"/>
</dbReference>
<dbReference type="InterPro" id="IPR001464">
    <property type="entry name" value="Annexin"/>
</dbReference>
<feature type="region of interest" description="Disordered" evidence="12">
    <location>
        <begin position="1"/>
        <end position="42"/>
    </location>
</feature>
<dbReference type="AlphaFoldDB" id="A0A8E0RSE5"/>
<dbReference type="GO" id="GO:0043657">
    <property type="term" value="C:host cell"/>
    <property type="evidence" value="ECO:0007669"/>
    <property type="project" value="UniProtKB-SubCell"/>
</dbReference>
<dbReference type="GO" id="GO:0012506">
    <property type="term" value="C:vesicle membrane"/>
    <property type="evidence" value="ECO:0007669"/>
    <property type="project" value="TreeGrafter"/>
</dbReference>
<sequence length="437" mass="48075">MFPNPNDMGAWNLGGQQPPPGGQGYPGQFQPGYPGGPYPGQPPMGYGYPGGVPGGQFGYGQPMGGVYQPGCPAPQPGIQMGGYPGPVPMGQPNPPVASGPPMGSGAGAQPGMSGSTPQAMSEATSPTLRPYPNFNAEADCQKLRKAMKGLGTDEKSIIEVLCHRTANQRVEIVRQFKTMYGKDLISELKSELTGHFEDVIIAMCYSPEDLDAKELRRAMKGAGTDEDTLIEILVSRSNAQLKKIKEAYQRMHQRELEEDIMSETSGHFKRILVSLIQANRDENPNVDFNQVRQDAQALYEAGEKQLGTDESTFNRILVSKSIPHVRAVIETYSEFSKKDFEQALKSEMSGDLLRSFLAVTRCIRNKPKFFAYELKKSMQGAGTRDHKLIRLVVSRCELDMGQIKEEFMRENGKSLAQWISDDTRGDYKRVLLALIGN</sequence>
<evidence type="ECO:0000256" key="6">
    <source>
        <dbReference type="ARBA" id="ARBA00023216"/>
    </source>
</evidence>
<keyword evidence="6 11" id="KW-0041">Annexin</keyword>
<evidence type="ECO:0000313" key="14">
    <source>
        <dbReference type="Proteomes" id="UP000728185"/>
    </source>
</evidence>
<dbReference type="PROSITE" id="PS00223">
    <property type="entry name" value="ANNEXIN_1"/>
    <property type="match status" value="3"/>
</dbReference>
<comment type="domain">
    <text evidence="11">A pair of annexin repeats may form one binding site for calcium and phospholipid.</text>
</comment>
<dbReference type="PROSITE" id="PS51897">
    <property type="entry name" value="ANNEXIN_2"/>
    <property type="match status" value="4"/>
</dbReference>
<organism evidence="13 14">
    <name type="scientific">Fasciolopsis buskii</name>
    <dbReference type="NCBI Taxonomy" id="27845"/>
    <lineage>
        <taxon>Eukaryota</taxon>
        <taxon>Metazoa</taxon>
        <taxon>Spiralia</taxon>
        <taxon>Lophotrochozoa</taxon>
        <taxon>Platyhelminthes</taxon>
        <taxon>Trematoda</taxon>
        <taxon>Digenea</taxon>
        <taxon>Plagiorchiida</taxon>
        <taxon>Echinostomata</taxon>
        <taxon>Echinostomatoidea</taxon>
        <taxon>Fasciolidae</taxon>
        <taxon>Fasciolopsis</taxon>
    </lineage>
</organism>
<dbReference type="GO" id="GO:0005576">
    <property type="term" value="C:extracellular region"/>
    <property type="evidence" value="ECO:0007669"/>
    <property type="project" value="UniProtKB-SubCell"/>
</dbReference>
<keyword evidence="4 11" id="KW-0677">Repeat</keyword>
<dbReference type="EMBL" id="LUCM01005849">
    <property type="protein sequence ID" value="KAA0192185.1"/>
    <property type="molecule type" value="Genomic_DNA"/>
</dbReference>
<proteinExistence type="inferred from homology"/>
<dbReference type="PANTHER" id="PTHR10502:SF102">
    <property type="entry name" value="ANNEXIN B11"/>
    <property type="match status" value="1"/>
</dbReference>
<feature type="compositionally biased region" description="Polar residues" evidence="12">
    <location>
        <begin position="116"/>
        <end position="127"/>
    </location>
</feature>
<evidence type="ECO:0000256" key="5">
    <source>
        <dbReference type="ARBA" id="ARBA00022837"/>
    </source>
</evidence>
<dbReference type="InterPro" id="IPR018502">
    <property type="entry name" value="Annexin_repeat"/>
</dbReference>
<protein>
    <recommendedName>
        <fullName evidence="10 11">Annexin</fullName>
    </recommendedName>
</protein>
<dbReference type="InterPro" id="IPR037104">
    <property type="entry name" value="Annexin_sf"/>
</dbReference>
<keyword evidence="5 11" id="KW-0106">Calcium</keyword>
<comment type="function">
    <text evidence="8">Involved in reproduction of the worm. Involved in host-parasite interaction. Delivered into the host cell by means of parasite exosomes. Binds to acidic phospholipid membranes in a calcium-dependent manner in vitro. Causes aggregation of liposomes in the presence of calcium, but not in its absence. Likely to promote membrane fusion. May provide structural integrity within the tegument.</text>
</comment>
<dbReference type="GO" id="GO:0005544">
    <property type="term" value="F:calcium-dependent phospholipid binding"/>
    <property type="evidence" value="ECO:0007669"/>
    <property type="project" value="UniProtKB-KW"/>
</dbReference>
<dbReference type="GO" id="GO:0001786">
    <property type="term" value="F:phosphatidylserine binding"/>
    <property type="evidence" value="ECO:0007669"/>
    <property type="project" value="TreeGrafter"/>
</dbReference>
<dbReference type="GO" id="GO:0005634">
    <property type="term" value="C:nucleus"/>
    <property type="evidence" value="ECO:0007669"/>
    <property type="project" value="TreeGrafter"/>
</dbReference>
<dbReference type="FunFam" id="1.10.220.10:FF:000001">
    <property type="entry name" value="Annexin"/>
    <property type="match status" value="1"/>
</dbReference>
<dbReference type="SUPFAM" id="SSF47874">
    <property type="entry name" value="Annexin"/>
    <property type="match status" value="1"/>
</dbReference>
<keyword evidence="14" id="KW-1185">Reference proteome</keyword>
<dbReference type="Pfam" id="PF00191">
    <property type="entry name" value="Annexin"/>
    <property type="match status" value="4"/>
</dbReference>
<accession>A0A8E0RSE5</accession>
<evidence type="ECO:0000256" key="10">
    <source>
        <dbReference type="ARBA" id="ARBA00077076"/>
    </source>
</evidence>
<evidence type="ECO:0000256" key="3">
    <source>
        <dbReference type="ARBA" id="ARBA00007831"/>
    </source>
</evidence>
<comment type="caution">
    <text evidence="13">The sequence shown here is derived from an EMBL/GenBank/DDBJ whole genome shotgun (WGS) entry which is preliminary data.</text>
</comment>
<dbReference type="GO" id="GO:0005886">
    <property type="term" value="C:plasma membrane"/>
    <property type="evidence" value="ECO:0007669"/>
    <property type="project" value="TreeGrafter"/>
</dbReference>
<dbReference type="FunFam" id="1.10.220.10:FF:000004">
    <property type="entry name" value="Annexin"/>
    <property type="match status" value="1"/>
</dbReference>
<dbReference type="Gene3D" id="1.10.220.10">
    <property type="entry name" value="Annexin"/>
    <property type="match status" value="4"/>
</dbReference>
<evidence type="ECO:0000256" key="4">
    <source>
        <dbReference type="ARBA" id="ARBA00022737"/>
    </source>
</evidence>
<feature type="region of interest" description="Disordered" evidence="12">
    <location>
        <begin position="89"/>
        <end position="133"/>
    </location>
</feature>
<comment type="similarity">
    <text evidence="3 11">Belongs to the annexin family.</text>
</comment>
<reference evidence="13" key="1">
    <citation type="submission" date="2019-05" db="EMBL/GenBank/DDBJ databases">
        <title>Annotation for the trematode Fasciolopsis buski.</title>
        <authorList>
            <person name="Choi Y.-J."/>
        </authorList>
    </citation>
    <scope>NUCLEOTIDE SEQUENCE</scope>
    <source>
        <strain evidence="13">HT</strain>
        <tissue evidence="13">Whole worm</tissue>
    </source>
</reference>
<dbReference type="GO" id="GO:0005509">
    <property type="term" value="F:calcium ion binding"/>
    <property type="evidence" value="ECO:0007669"/>
    <property type="project" value="InterPro"/>
</dbReference>
<keyword evidence="7 11" id="KW-0111">Calcium/phospholipid-binding</keyword>
<comment type="subcellular location">
    <subcellularLocation>
        <location evidence="1">Host cell</location>
    </subcellularLocation>
    <subcellularLocation>
        <location evidence="2">Secreted</location>
        <location evidence="2">Extracellular exosome</location>
    </subcellularLocation>
    <subcellularLocation>
        <location evidence="9">Tegument</location>
    </subcellularLocation>
</comment>
<feature type="compositionally biased region" description="Pro residues" evidence="12">
    <location>
        <begin position="89"/>
        <end position="98"/>
    </location>
</feature>
<evidence type="ECO:0000313" key="13">
    <source>
        <dbReference type="EMBL" id="KAA0192185.1"/>
    </source>
</evidence>
<dbReference type="PANTHER" id="PTHR10502">
    <property type="entry name" value="ANNEXIN"/>
    <property type="match status" value="1"/>
</dbReference>
<evidence type="ECO:0000256" key="1">
    <source>
        <dbReference type="ARBA" id="ARBA00004340"/>
    </source>
</evidence>
<evidence type="ECO:0000256" key="2">
    <source>
        <dbReference type="ARBA" id="ARBA00004550"/>
    </source>
</evidence>
<dbReference type="FunFam" id="1.10.220.10:FF:000002">
    <property type="entry name" value="Annexin"/>
    <property type="match status" value="1"/>
</dbReference>
<evidence type="ECO:0000256" key="12">
    <source>
        <dbReference type="SAM" id="MobiDB-lite"/>
    </source>
</evidence>
<evidence type="ECO:0000256" key="11">
    <source>
        <dbReference type="RuleBase" id="RU003540"/>
    </source>
</evidence>
<dbReference type="GO" id="GO:0005737">
    <property type="term" value="C:cytoplasm"/>
    <property type="evidence" value="ECO:0007669"/>
    <property type="project" value="TreeGrafter"/>
</dbReference>